<organism evidence="2">
    <name type="scientific">viral metagenome</name>
    <dbReference type="NCBI Taxonomy" id="1070528"/>
    <lineage>
        <taxon>unclassified sequences</taxon>
        <taxon>metagenomes</taxon>
        <taxon>organismal metagenomes</taxon>
    </lineage>
</organism>
<accession>A0A6C0EKG6</accession>
<feature type="transmembrane region" description="Helical" evidence="1">
    <location>
        <begin position="42"/>
        <end position="63"/>
    </location>
</feature>
<dbReference type="EMBL" id="MN738878">
    <property type="protein sequence ID" value="QHT29508.1"/>
    <property type="molecule type" value="Genomic_DNA"/>
</dbReference>
<sequence length="71" mass="7691">MPEETKESFCGACVAGVAALVGAGTASATAQDRKKNKKKQKIIFWISVGVTILSILIAIYILFIRKCKECE</sequence>
<reference evidence="2" key="1">
    <citation type="journal article" date="2020" name="Nature">
        <title>Giant virus diversity and host interactions through global metagenomics.</title>
        <authorList>
            <person name="Schulz F."/>
            <person name="Roux S."/>
            <person name="Paez-Espino D."/>
            <person name="Jungbluth S."/>
            <person name="Walsh D.A."/>
            <person name="Denef V.J."/>
            <person name="McMahon K.D."/>
            <person name="Konstantinidis K.T."/>
            <person name="Eloe-Fadrosh E.A."/>
            <person name="Kyrpides N.C."/>
            <person name="Woyke T."/>
        </authorList>
    </citation>
    <scope>NUCLEOTIDE SEQUENCE</scope>
    <source>
        <strain evidence="2">GVMAG-M-3300005589-24</strain>
    </source>
</reference>
<name>A0A6C0EKG6_9ZZZZ</name>
<keyword evidence="1" id="KW-0812">Transmembrane</keyword>
<dbReference type="AlphaFoldDB" id="A0A6C0EKG6"/>
<proteinExistence type="predicted"/>
<protein>
    <recommendedName>
        <fullName evidence="3">Transmembrane protein</fullName>
    </recommendedName>
</protein>
<keyword evidence="1" id="KW-1133">Transmembrane helix</keyword>
<evidence type="ECO:0008006" key="3">
    <source>
        <dbReference type="Google" id="ProtNLM"/>
    </source>
</evidence>
<evidence type="ECO:0000256" key="1">
    <source>
        <dbReference type="SAM" id="Phobius"/>
    </source>
</evidence>
<keyword evidence="1" id="KW-0472">Membrane</keyword>
<evidence type="ECO:0000313" key="2">
    <source>
        <dbReference type="EMBL" id="QHT29508.1"/>
    </source>
</evidence>